<dbReference type="PANTHER" id="PTHR24305">
    <property type="entry name" value="CYTOCHROME P450"/>
    <property type="match status" value="1"/>
</dbReference>
<keyword evidence="7" id="KW-0408">Iron</keyword>
<organism evidence="9 10">
    <name type="scientific">Fibroporia radiculosa</name>
    <dbReference type="NCBI Taxonomy" id="599839"/>
    <lineage>
        <taxon>Eukaryota</taxon>
        <taxon>Fungi</taxon>
        <taxon>Dikarya</taxon>
        <taxon>Basidiomycota</taxon>
        <taxon>Agaricomycotina</taxon>
        <taxon>Agaricomycetes</taxon>
        <taxon>Polyporales</taxon>
        <taxon>Fibroporiaceae</taxon>
        <taxon>Fibroporia</taxon>
    </lineage>
</organism>
<dbReference type="CDD" id="cd11069">
    <property type="entry name" value="CYP_FUM15-like"/>
    <property type="match status" value="2"/>
</dbReference>
<keyword evidence="5" id="KW-0479">Metal-binding</keyword>
<proteinExistence type="inferred from homology"/>
<dbReference type="EMBL" id="HE797012">
    <property type="protein sequence ID" value="CCM01004.1"/>
    <property type="molecule type" value="Genomic_DNA"/>
</dbReference>
<comment type="cofactor">
    <cofactor evidence="1">
        <name>heme</name>
        <dbReference type="ChEBI" id="CHEBI:30413"/>
    </cofactor>
</comment>
<keyword evidence="8" id="KW-0503">Monooxygenase</keyword>
<evidence type="ECO:0000256" key="7">
    <source>
        <dbReference type="ARBA" id="ARBA00023004"/>
    </source>
</evidence>
<dbReference type="SUPFAM" id="SSF48264">
    <property type="entry name" value="Cytochrome P450"/>
    <property type="match status" value="2"/>
</dbReference>
<dbReference type="GO" id="GO:0016705">
    <property type="term" value="F:oxidoreductase activity, acting on paired donors, with incorporation or reduction of molecular oxygen"/>
    <property type="evidence" value="ECO:0007669"/>
    <property type="project" value="InterPro"/>
</dbReference>
<evidence type="ECO:0000256" key="6">
    <source>
        <dbReference type="ARBA" id="ARBA00023002"/>
    </source>
</evidence>
<sequence>MTLEELWSSLLVLVAAVFVWQYLEIRKVRNALKNISGPTPASFLTGSIPQLFSRESTNFQRHLAFDYAPVAKLYSMFGRPMLYISDPKALHTIVIKDEPSFLEPDSFIAMNHLLFGRGLLATLGDTHRKQRKLLNPAFSINHMRHIIPIFYNVVYKLRDGIKKQISREAEEINMLDWMGRTALELIGQGGLGYSFDPLIEDALSEYGQAIKTLMPNLIKIPTTRLMAPYLIRAGPASFRRFILNLVPNSDVQRVKHIVDTMDSQSRAIFEKKKAVFLQGEEAILQQMGEGKDIISILMRANASTSEADKLSEDEIIAQMSTFVFAATDTTSNTLARILHILAERPDVQDKLRAEVLDAHAGELLSYDELDKLSLLDGVCRETLRLDPPIPVPSRVANRDTIIPLAEPLVGIDGSLIREIPIVKGTEVMIGILGWNASKELWGEDAHEWKPERWLTPLPGKVTKSSIPGVYANSMTFVGGKRACIGFKFSEMEMSNISQMFAREGTSFQRHLAFEYPPVAKLYNILGRPMLYVSDPKALHTILIKDEPSFPGLDISFNYLMFGRGLLATLGDTHRKQRKLLNPAFSINHMRHIIPIFYNVVHKLRDGVKKQVTGGTEAIDMLDWMSRAALELIGQGGLGYSFDPLIEDAPNEYGQVMKTLVPNLIKVSVVRFMIPYLIRLGPARFRRFIVDLVPNDNVQSIKRTVDIMDSQAHALFEKKKAALLHGEEAILQQIGGGKDIMSILMRANASTSEADGLSDEEIIAQMSTLVFAATDTTSNTLARILHILAERPDVQDKLRAEVLDAHAGESLSYDELDQLPLLDSVCRETLRLDAPLQYPLRVANRDTVLPLSEPIVGVDGSLISEIPIVKGTEIIMGVLGCNASKKLWGEDAHEWKPERWLAPLPETITKANIPGVYANLMTFIGGKKACIGFKFSEMEMKVVLSVLLSNFTFEPTDKPIVWNAGGLRYPTVGTVSNKPQMPLKVRLYEGVKASW</sequence>
<dbReference type="GO" id="GO:0020037">
    <property type="term" value="F:heme binding"/>
    <property type="evidence" value="ECO:0007669"/>
    <property type="project" value="InterPro"/>
</dbReference>
<evidence type="ECO:0000313" key="10">
    <source>
        <dbReference type="Proteomes" id="UP000006352"/>
    </source>
</evidence>
<evidence type="ECO:0000256" key="5">
    <source>
        <dbReference type="ARBA" id="ARBA00022723"/>
    </source>
</evidence>
<dbReference type="InterPro" id="IPR002401">
    <property type="entry name" value="Cyt_P450_E_grp-I"/>
</dbReference>
<protein>
    <recommendedName>
        <fullName evidence="11">Cytochrome P450</fullName>
    </recommendedName>
</protein>
<dbReference type="PRINTS" id="PR00463">
    <property type="entry name" value="EP450I"/>
</dbReference>
<evidence type="ECO:0000313" key="9">
    <source>
        <dbReference type="EMBL" id="CCM01004.1"/>
    </source>
</evidence>
<evidence type="ECO:0000256" key="4">
    <source>
        <dbReference type="ARBA" id="ARBA00022617"/>
    </source>
</evidence>
<evidence type="ECO:0000256" key="3">
    <source>
        <dbReference type="ARBA" id="ARBA00010617"/>
    </source>
</evidence>
<dbReference type="GO" id="GO:0005506">
    <property type="term" value="F:iron ion binding"/>
    <property type="evidence" value="ECO:0007669"/>
    <property type="project" value="InterPro"/>
</dbReference>
<dbReference type="InterPro" id="IPR001128">
    <property type="entry name" value="Cyt_P450"/>
</dbReference>
<dbReference type="GeneID" id="24095915"/>
<evidence type="ECO:0000256" key="1">
    <source>
        <dbReference type="ARBA" id="ARBA00001971"/>
    </source>
</evidence>
<keyword evidence="6" id="KW-0560">Oxidoreductase</keyword>
<evidence type="ECO:0000256" key="2">
    <source>
        <dbReference type="ARBA" id="ARBA00005179"/>
    </source>
</evidence>
<gene>
    <name evidence="9" type="ORF">FIBRA_03052</name>
</gene>
<reference evidence="9 10" key="1">
    <citation type="journal article" date="2012" name="Appl. Environ. Microbiol.">
        <title>Short-read sequencing for genomic analysis of the brown rot fungus Fibroporia radiculosa.</title>
        <authorList>
            <person name="Tang J.D."/>
            <person name="Perkins A.D."/>
            <person name="Sonstegard T.S."/>
            <person name="Schroeder S.G."/>
            <person name="Burgess S.C."/>
            <person name="Diehl S.V."/>
        </authorList>
    </citation>
    <scope>NUCLEOTIDE SEQUENCE [LARGE SCALE GENOMIC DNA]</scope>
    <source>
        <strain evidence="9 10">TFFH 294</strain>
    </source>
</reference>
<evidence type="ECO:0008006" key="11">
    <source>
        <dbReference type="Google" id="ProtNLM"/>
    </source>
</evidence>
<dbReference type="AlphaFoldDB" id="J4H269"/>
<dbReference type="InterPro" id="IPR050121">
    <property type="entry name" value="Cytochrome_P450_monoxygenase"/>
</dbReference>
<dbReference type="OrthoDB" id="1470350at2759"/>
<dbReference type="Pfam" id="PF00067">
    <property type="entry name" value="p450"/>
    <property type="match status" value="2"/>
</dbReference>
<keyword evidence="10" id="KW-1185">Reference proteome</keyword>
<evidence type="ECO:0000256" key="8">
    <source>
        <dbReference type="ARBA" id="ARBA00023033"/>
    </source>
</evidence>
<dbReference type="Proteomes" id="UP000006352">
    <property type="component" value="Unassembled WGS sequence"/>
</dbReference>
<dbReference type="RefSeq" id="XP_012180287.1">
    <property type="nucleotide sequence ID" value="XM_012324897.1"/>
</dbReference>
<dbReference type="InterPro" id="IPR036396">
    <property type="entry name" value="Cyt_P450_sf"/>
</dbReference>
<comment type="pathway">
    <text evidence="2">Secondary metabolite biosynthesis.</text>
</comment>
<dbReference type="InParanoid" id="J4H269"/>
<dbReference type="HOGENOM" id="CLU_300903_0_0_1"/>
<dbReference type="Gene3D" id="1.10.630.10">
    <property type="entry name" value="Cytochrome P450"/>
    <property type="match status" value="2"/>
</dbReference>
<accession>J4H269</accession>
<dbReference type="GO" id="GO:0004497">
    <property type="term" value="F:monooxygenase activity"/>
    <property type="evidence" value="ECO:0007669"/>
    <property type="project" value="UniProtKB-KW"/>
</dbReference>
<dbReference type="PRINTS" id="PR00385">
    <property type="entry name" value="P450"/>
</dbReference>
<keyword evidence="4" id="KW-0349">Heme</keyword>
<dbReference type="PANTHER" id="PTHR24305:SF166">
    <property type="entry name" value="CYTOCHROME P450 12A4, MITOCHONDRIAL-RELATED"/>
    <property type="match status" value="1"/>
</dbReference>
<name>J4H269_9APHY</name>
<comment type="similarity">
    <text evidence="3">Belongs to the cytochrome P450 family.</text>
</comment>
<dbReference type="STRING" id="599839.J4H269"/>